<name>A0A3P5Y6E1_BRACM</name>
<dbReference type="EMBL" id="LR031568">
    <property type="protein sequence ID" value="VDC62926.1"/>
    <property type="molecule type" value="Genomic_DNA"/>
</dbReference>
<dbReference type="AlphaFoldDB" id="A0A3P5Y6E1"/>
<protein>
    <submittedName>
        <fullName evidence="1">Uncharacterized protein</fullName>
    </submittedName>
</protein>
<organism evidence="1">
    <name type="scientific">Brassica campestris</name>
    <name type="common">Field mustard</name>
    <dbReference type="NCBI Taxonomy" id="3711"/>
    <lineage>
        <taxon>Eukaryota</taxon>
        <taxon>Viridiplantae</taxon>
        <taxon>Streptophyta</taxon>
        <taxon>Embryophyta</taxon>
        <taxon>Tracheophyta</taxon>
        <taxon>Spermatophyta</taxon>
        <taxon>Magnoliopsida</taxon>
        <taxon>eudicotyledons</taxon>
        <taxon>Gunneridae</taxon>
        <taxon>Pentapetalae</taxon>
        <taxon>rosids</taxon>
        <taxon>malvids</taxon>
        <taxon>Brassicales</taxon>
        <taxon>Brassicaceae</taxon>
        <taxon>Brassiceae</taxon>
        <taxon>Brassica</taxon>
    </lineage>
</organism>
<gene>
    <name evidence="1" type="ORF">BRAA09T40537Z</name>
</gene>
<proteinExistence type="predicted"/>
<evidence type="ECO:0000313" key="1">
    <source>
        <dbReference type="EMBL" id="VDC62926.1"/>
    </source>
</evidence>
<sequence length="38" mass="4030">MAWLVAALSLIVILVASICKIFFGAKSTSQATFLDDGK</sequence>
<reference evidence="1" key="1">
    <citation type="submission" date="2018-11" db="EMBL/GenBank/DDBJ databases">
        <authorList>
            <consortium name="Genoscope - CEA"/>
            <person name="William W."/>
        </authorList>
    </citation>
    <scope>NUCLEOTIDE SEQUENCE</scope>
</reference>
<accession>A0A3P5Y6E1</accession>